<organism evidence="1 2">
    <name type="scientific">Allochromatium humboldtianum</name>
    <dbReference type="NCBI Taxonomy" id="504901"/>
    <lineage>
        <taxon>Bacteria</taxon>
        <taxon>Pseudomonadati</taxon>
        <taxon>Pseudomonadota</taxon>
        <taxon>Gammaproteobacteria</taxon>
        <taxon>Chromatiales</taxon>
        <taxon>Chromatiaceae</taxon>
        <taxon>Allochromatium</taxon>
    </lineage>
</organism>
<dbReference type="AlphaFoldDB" id="A0A850RAB4"/>
<dbReference type="RefSeq" id="WP_176976989.1">
    <property type="nucleotide sequence ID" value="NZ_JABZEO010000008.1"/>
</dbReference>
<name>A0A850RAB4_9GAMM</name>
<proteinExistence type="predicted"/>
<comment type="caution">
    <text evidence="1">The sequence shown here is derived from an EMBL/GenBank/DDBJ whole genome shotgun (WGS) entry which is preliminary data.</text>
</comment>
<accession>A0A850RAB4</accession>
<keyword evidence="2" id="KW-1185">Reference proteome</keyword>
<protein>
    <submittedName>
        <fullName evidence="1">Uncharacterized protein</fullName>
    </submittedName>
</protein>
<reference evidence="1 2" key="1">
    <citation type="submission" date="2020-06" db="EMBL/GenBank/DDBJ databases">
        <title>Whole-genome sequence of Allochromatium humboldtianum DSM 21881, type strain.</title>
        <authorList>
            <person name="Kyndt J.A."/>
            <person name="Meyer T.E."/>
        </authorList>
    </citation>
    <scope>NUCLEOTIDE SEQUENCE [LARGE SCALE GENOMIC DNA]</scope>
    <source>
        <strain evidence="1 2">DSM 21881</strain>
    </source>
</reference>
<dbReference type="InterPro" id="IPR029045">
    <property type="entry name" value="ClpP/crotonase-like_dom_sf"/>
</dbReference>
<dbReference type="Proteomes" id="UP000592294">
    <property type="component" value="Unassembled WGS sequence"/>
</dbReference>
<gene>
    <name evidence="1" type="ORF">HW932_13350</name>
</gene>
<evidence type="ECO:0000313" key="1">
    <source>
        <dbReference type="EMBL" id="NVZ10248.1"/>
    </source>
</evidence>
<evidence type="ECO:0000313" key="2">
    <source>
        <dbReference type="Proteomes" id="UP000592294"/>
    </source>
</evidence>
<sequence>MKKLNFLSLLIALYLIMLPVFGAGWRDSINSVQEAAERYRAYAVANGTSWAGTMYNGYHLERHRCAILGRMLGYEHSVAHLEELKYPPLDGSVDPHEILIFSISLENWVAAAQWALDVNEDSRKNRWNLDCVGRQGIPKNVASRSDKPDAEFWADGETLFVYGDIDFGFAKRFKRQLELSPNIRKIVLGSGGGSVRDAILSGKLIRDLGLETSLHGNCFSACPLVFMGGVKRTLWASPHRLGFHQVTNSSGQASSLSDPVYSIIGNYISEMGGDSATVLYWMRSARPSEMFEPNVAELCDPGVATFVQRVCGPGWNTHRDR</sequence>
<dbReference type="SUPFAM" id="SSF52096">
    <property type="entry name" value="ClpP/crotonase"/>
    <property type="match status" value="1"/>
</dbReference>
<dbReference type="Gene3D" id="3.90.226.10">
    <property type="entry name" value="2-enoyl-CoA Hydratase, Chain A, domain 1"/>
    <property type="match status" value="1"/>
</dbReference>
<dbReference type="EMBL" id="JABZEO010000008">
    <property type="protein sequence ID" value="NVZ10248.1"/>
    <property type="molecule type" value="Genomic_DNA"/>
</dbReference>